<dbReference type="GO" id="GO:1904680">
    <property type="term" value="F:peptide transmembrane transporter activity"/>
    <property type="evidence" value="ECO:0007669"/>
    <property type="project" value="TreeGrafter"/>
</dbReference>
<dbReference type="GO" id="GO:0042597">
    <property type="term" value="C:periplasmic space"/>
    <property type="evidence" value="ECO:0007669"/>
    <property type="project" value="UniProtKB-ARBA"/>
</dbReference>
<keyword evidence="3 4" id="KW-0732">Signal</keyword>
<reference evidence="6 7" key="1">
    <citation type="submission" date="2019-03" db="EMBL/GenBank/DDBJ databases">
        <title>Thermus tengchongensis species for the arsenic transformation mechanism.</title>
        <authorList>
            <person name="Yuan G.C."/>
        </authorList>
    </citation>
    <scope>NUCLEOTIDE SEQUENCE [LARGE SCALE GENOMIC DNA]</scope>
    <source>
        <strain evidence="6 7">15W</strain>
    </source>
</reference>
<dbReference type="PIRSF" id="PIRSF002741">
    <property type="entry name" value="MppA"/>
    <property type="match status" value="1"/>
</dbReference>
<dbReference type="GO" id="GO:0015833">
    <property type="term" value="P:peptide transport"/>
    <property type="evidence" value="ECO:0007669"/>
    <property type="project" value="TreeGrafter"/>
</dbReference>
<keyword evidence="2" id="KW-0813">Transport</keyword>
<evidence type="ECO:0000259" key="5">
    <source>
        <dbReference type="Pfam" id="PF00496"/>
    </source>
</evidence>
<feature type="signal peptide" evidence="4">
    <location>
        <begin position="1"/>
        <end position="20"/>
    </location>
</feature>
<dbReference type="SUPFAM" id="SSF53850">
    <property type="entry name" value="Periplasmic binding protein-like II"/>
    <property type="match status" value="1"/>
</dbReference>
<dbReference type="InterPro" id="IPR039424">
    <property type="entry name" value="SBP_5"/>
</dbReference>
<evidence type="ECO:0000256" key="3">
    <source>
        <dbReference type="ARBA" id="ARBA00022729"/>
    </source>
</evidence>
<comment type="caution">
    <text evidence="6">The sequence shown here is derived from an EMBL/GenBank/DDBJ whole genome shotgun (WGS) entry which is preliminary data.</text>
</comment>
<dbReference type="Gene3D" id="3.90.76.10">
    <property type="entry name" value="Dipeptide-binding Protein, Domain 1"/>
    <property type="match status" value="1"/>
</dbReference>
<evidence type="ECO:0000313" key="6">
    <source>
        <dbReference type="EMBL" id="TFU27740.1"/>
    </source>
</evidence>
<evidence type="ECO:0000256" key="4">
    <source>
        <dbReference type="SAM" id="SignalP"/>
    </source>
</evidence>
<comment type="similarity">
    <text evidence="1">Belongs to the bacterial solute-binding protein 5 family.</text>
</comment>
<dbReference type="Gene3D" id="3.40.190.10">
    <property type="entry name" value="Periplasmic binding protein-like II"/>
    <property type="match status" value="1"/>
</dbReference>
<dbReference type="CDD" id="cd08513">
    <property type="entry name" value="PBP2_thermophilic_Hb8_like"/>
    <property type="match status" value="1"/>
</dbReference>
<dbReference type="RefSeq" id="WP_135259313.1">
    <property type="nucleotide sequence ID" value="NZ_SJZF01000001.1"/>
</dbReference>
<evidence type="ECO:0000313" key="7">
    <source>
        <dbReference type="Proteomes" id="UP000297668"/>
    </source>
</evidence>
<name>A0A4Y9FGP3_9DEIN</name>
<dbReference type="PANTHER" id="PTHR30290">
    <property type="entry name" value="PERIPLASMIC BINDING COMPONENT OF ABC TRANSPORTER"/>
    <property type="match status" value="1"/>
</dbReference>
<sequence length="615" mass="69914">MRKVGKLAVLGLTALGLALAGPQDNSLVVGASQEPRVLAGDFLSVISNQSIKAEIEQYLYPPFITIDLDGKNVAVLATEVPTVQNGRVRFTDIGGGKRRLEIDLTIRPDARWSDGRPLTTEDVQFYFEVGKAKGMPVLNPDYWQRVNLRVRDARNFTVIFEPAYATDLIGSPIGYAPKHIMGAAWEQVKRQTAALDPARDAQRLNEIYRNFFTQFSTPAYLNQRKMAYSGPFVVQRWVPGSTLDLVRNPNFPIEPPGGASRYVQRVTYRFIQNTASLQVAFMGGSLDAISRVGLTFDQARAREFVNRVGRNFDIWFVPGAIWEHIDINQFPNVPQVRDLGLNDKRTRQALLHAINREGFVRTFFQGLQPVSHTWIAPTNPLHNPNVRKYEYNLDRARALLAEMGWRPGPDGILQRTVDGRTVRFEIEWVTTAGNVVRERFQQFVAEDFRKIGIAVRINNAPSAVVFADDFIQRASEGRWTGMFMFAWVSGLAEQGNLFACEFRPTRENNYVGQNVGGWCNPEYDRLREQANLEFDQARRKQLFDRMQEIWAEELPALPLYFRADPLVVRKGLVNYVSAAYSGGNNYPNWWPWAIGWESRGAQKLFDQAKYALPVR</sequence>
<dbReference type="AlphaFoldDB" id="A0A4Y9FGP3"/>
<dbReference type="PANTHER" id="PTHR30290:SF9">
    <property type="entry name" value="OLIGOPEPTIDE-BINDING PROTEIN APPA"/>
    <property type="match status" value="1"/>
</dbReference>
<dbReference type="Pfam" id="PF00496">
    <property type="entry name" value="SBP_bac_5"/>
    <property type="match status" value="1"/>
</dbReference>
<dbReference type="InterPro" id="IPR030678">
    <property type="entry name" value="Peptide/Ni-bd"/>
</dbReference>
<organism evidence="6 7">
    <name type="scientific">Thermus tengchongensis</name>
    <dbReference type="NCBI Taxonomy" id="1214928"/>
    <lineage>
        <taxon>Bacteria</taxon>
        <taxon>Thermotogati</taxon>
        <taxon>Deinococcota</taxon>
        <taxon>Deinococci</taxon>
        <taxon>Thermales</taxon>
        <taxon>Thermaceae</taxon>
        <taxon>Thermus</taxon>
    </lineage>
</organism>
<feature type="domain" description="Solute-binding protein family 5" evidence="5">
    <location>
        <begin position="100"/>
        <end position="492"/>
    </location>
</feature>
<dbReference type="Proteomes" id="UP000297668">
    <property type="component" value="Unassembled WGS sequence"/>
</dbReference>
<dbReference type="GO" id="GO:0043190">
    <property type="term" value="C:ATP-binding cassette (ABC) transporter complex"/>
    <property type="evidence" value="ECO:0007669"/>
    <property type="project" value="InterPro"/>
</dbReference>
<proteinExistence type="inferred from homology"/>
<feature type="chain" id="PRO_5021449402" evidence="4">
    <location>
        <begin position="21"/>
        <end position="615"/>
    </location>
</feature>
<protein>
    <submittedName>
        <fullName evidence="6">Peptide ABC transporter substrate-binding protein</fullName>
    </submittedName>
</protein>
<dbReference type="Gene3D" id="3.10.105.10">
    <property type="entry name" value="Dipeptide-binding Protein, Domain 3"/>
    <property type="match status" value="1"/>
</dbReference>
<evidence type="ECO:0000256" key="1">
    <source>
        <dbReference type="ARBA" id="ARBA00005695"/>
    </source>
</evidence>
<evidence type="ECO:0000256" key="2">
    <source>
        <dbReference type="ARBA" id="ARBA00022448"/>
    </source>
</evidence>
<gene>
    <name evidence="6" type="ORF">E0687_00725</name>
</gene>
<accession>A0A4Y9FGP3</accession>
<dbReference type="InterPro" id="IPR000914">
    <property type="entry name" value="SBP_5_dom"/>
</dbReference>
<dbReference type="EMBL" id="SJZF01000001">
    <property type="protein sequence ID" value="TFU27740.1"/>
    <property type="molecule type" value="Genomic_DNA"/>
</dbReference>